<gene>
    <name evidence="1" type="ORF">SAMN05428998_14142</name>
</gene>
<evidence type="ECO:0000313" key="2">
    <source>
        <dbReference type="Proteomes" id="UP000192917"/>
    </source>
</evidence>
<keyword evidence="2" id="KW-1185">Reference proteome</keyword>
<dbReference type="STRING" id="560819.SAMN05428998_14142"/>
<name>A0A1Y6CWR9_9PROT</name>
<sequence>MTGMADHGLEWHSLLDALCVERGYLDNGELASRYCEVTRRTGLSAYESAYKSLANWRQGLHTPTRRNFRILGLLLGVDSLDGERRALWTTLYEQAQRRRPAGEAPQAGAPASTGRPARWPLGRGATVLLAAGLLAVCGVVAGYLTGRSDAPAETGPTASAVPGQIADGPIDMTGQRIYWLQFVRLRPGQSAVVHGKRGARCGAPPPSWDEVLPELPAVASGEWADGGVGYRVSRACQGPTPARAVVFSAHRQGTEMFILYDDPVTIVVD</sequence>
<organism evidence="1 2">
    <name type="scientific">Tistlia consotensis USBA 355</name>
    <dbReference type="NCBI Taxonomy" id="560819"/>
    <lineage>
        <taxon>Bacteria</taxon>
        <taxon>Pseudomonadati</taxon>
        <taxon>Pseudomonadota</taxon>
        <taxon>Alphaproteobacteria</taxon>
        <taxon>Rhodospirillales</taxon>
        <taxon>Rhodovibrionaceae</taxon>
        <taxon>Tistlia</taxon>
    </lineage>
</organism>
<reference evidence="1 2" key="1">
    <citation type="submission" date="2017-04" db="EMBL/GenBank/DDBJ databases">
        <authorList>
            <person name="Afonso C.L."/>
            <person name="Miller P.J."/>
            <person name="Scott M.A."/>
            <person name="Spackman E."/>
            <person name="Goraichik I."/>
            <person name="Dimitrov K.M."/>
            <person name="Suarez D.L."/>
            <person name="Swayne D.E."/>
        </authorList>
    </citation>
    <scope>NUCLEOTIDE SEQUENCE [LARGE SCALE GENOMIC DNA]</scope>
    <source>
        <strain evidence="1 2">USBA 355</strain>
    </source>
</reference>
<proteinExistence type="predicted"/>
<accession>A0A1Y6CWR9</accession>
<evidence type="ECO:0000313" key="1">
    <source>
        <dbReference type="EMBL" id="SMF80485.1"/>
    </source>
</evidence>
<protein>
    <submittedName>
        <fullName evidence="1">Uncharacterized protein</fullName>
    </submittedName>
</protein>
<dbReference type="EMBL" id="FWZX01000041">
    <property type="protein sequence ID" value="SMF80485.1"/>
    <property type="molecule type" value="Genomic_DNA"/>
</dbReference>
<dbReference type="Proteomes" id="UP000192917">
    <property type="component" value="Unassembled WGS sequence"/>
</dbReference>
<dbReference type="AlphaFoldDB" id="A0A1Y6CWR9"/>